<reference evidence="2 3" key="1">
    <citation type="submission" date="2022-11" db="EMBL/GenBank/DDBJ databases">
        <title>Genome sequencing of Acetobacter type strain.</title>
        <authorList>
            <person name="Heo J."/>
            <person name="Lee D."/>
            <person name="Han B.-H."/>
            <person name="Hong S.-B."/>
            <person name="Kwon S.-W."/>
        </authorList>
    </citation>
    <scope>NUCLEOTIDE SEQUENCE [LARGE SCALE GENOMIC DNA]</scope>
    <source>
        <strain evidence="2 3">KACC 21253</strain>
    </source>
</reference>
<accession>A0ABT3QCB1</accession>
<dbReference type="GO" id="GO:0016787">
    <property type="term" value="F:hydrolase activity"/>
    <property type="evidence" value="ECO:0007669"/>
    <property type="project" value="UniProtKB-KW"/>
</dbReference>
<dbReference type="EMBL" id="JAPIUZ010000001">
    <property type="protein sequence ID" value="MCX2562922.1"/>
    <property type="molecule type" value="Genomic_DNA"/>
</dbReference>
<dbReference type="InterPro" id="IPR011105">
    <property type="entry name" value="Cell_wall_hydrolase_SleB"/>
</dbReference>
<evidence type="ECO:0000313" key="2">
    <source>
        <dbReference type="EMBL" id="MCX2562922.1"/>
    </source>
</evidence>
<organism evidence="2 3">
    <name type="scientific">Acetobacter thailandicus</name>
    <dbReference type="NCBI Taxonomy" id="1502842"/>
    <lineage>
        <taxon>Bacteria</taxon>
        <taxon>Pseudomonadati</taxon>
        <taxon>Pseudomonadota</taxon>
        <taxon>Alphaproteobacteria</taxon>
        <taxon>Acetobacterales</taxon>
        <taxon>Acetobacteraceae</taxon>
        <taxon>Acetobacter</taxon>
    </lineage>
</organism>
<comment type="caution">
    <text evidence="2">The sequence shown here is derived from an EMBL/GenBank/DDBJ whole genome shotgun (WGS) entry which is preliminary data.</text>
</comment>
<keyword evidence="3" id="KW-1185">Reference proteome</keyword>
<keyword evidence="2" id="KW-0378">Hydrolase</keyword>
<dbReference type="Pfam" id="PF07486">
    <property type="entry name" value="Hydrolase_2"/>
    <property type="match status" value="1"/>
</dbReference>
<feature type="domain" description="Cell wall hydrolase SleB" evidence="1">
    <location>
        <begin position="24"/>
        <end position="135"/>
    </location>
</feature>
<dbReference type="Proteomes" id="UP001301152">
    <property type="component" value="Unassembled WGS sequence"/>
</dbReference>
<gene>
    <name evidence="2" type="ORF">OQ497_02910</name>
</gene>
<evidence type="ECO:0000313" key="3">
    <source>
        <dbReference type="Proteomes" id="UP001301152"/>
    </source>
</evidence>
<dbReference type="Gene3D" id="1.10.10.2520">
    <property type="entry name" value="Cell wall hydrolase SleB, domain 1"/>
    <property type="match status" value="1"/>
</dbReference>
<protein>
    <submittedName>
        <fullName evidence="2">Cell wall hydrolase</fullName>
    </submittedName>
</protein>
<name>A0ABT3QCB1_9PROT</name>
<dbReference type="InterPro" id="IPR042047">
    <property type="entry name" value="SleB_dom1"/>
</dbReference>
<evidence type="ECO:0000259" key="1">
    <source>
        <dbReference type="Pfam" id="PF07486"/>
    </source>
</evidence>
<dbReference type="RefSeq" id="WP_173559979.1">
    <property type="nucleotide sequence ID" value="NZ_JAERLA010000012.1"/>
</dbReference>
<proteinExistence type="predicted"/>
<sequence>MPPDSLLTSPVQVLARTAWGEARGEGREGMQAVMNVIARRAATPCWWGRDIITVCLKPWQFSCWNKNDPNHIKILTVTDNDKQFRDSLELSGQLTAGFLPDLTNRSDHYFNIHSAPPAWAAGNTPECILGNHAFYRLGPYGQEKNNA</sequence>